<comment type="caution">
    <text evidence="2">The sequence shown here is derived from an EMBL/GenBank/DDBJ whole genome shotgun (WGS) entry which is preliminary data.</text>
</comment>
<dbReference type="PANTHER" id="PTHR11614">
    <property type="entry name" value="PHOSPHOLIPASE-RELATED"/>
    <property type="match status" value="1"/>
</dbReference>
<dbReference type="EMBL" id="JBBNPP010000012">
    <property type="protein sequence ID" value="MEQ3347106.1"/>
    <property type="molecule type" value="Genomic_DNA"/>
</dbReference>
<keyword evidence="2" id="KW-0378">Hydrolase</keyword>
<protein>
    <submittedName>
        <fullName evidence="2">Alpha/beta fold hydrolase</fullName>
    </submittedName>
</protein>
<dbReference type="Pfam" id="PF12146">
    <property type="entry name" value="Hydrolase_4"/>
    <property type="match status" value="1"/>
</dbReference>
<dbReference type="GO" id="GO:0016787">
    <property type="term" value="F:hydrolase activity"/>
    <property type="evidence" value="ECO:0007669"/>
    <property type="project" value="UniProtKB-KW"/>
</dbReference>
<evidence type="ECO:0000313" key="2">
    <source>
        <dbReference type="EMBL" id="MEQ3347106.1"/>
    </source>
</evidence>
<feature type="domain" description="Serine aminopeptidase S33" evidence="1">
    <location>
        <begin position="90"/>
        <end position="343"/>
    </location>
</feature>
<proteinExistence type="predicted"/>
<gene>
    <name evidence="2" type="ORF">AAA073_06625</name>
</gene>
<evidence type="ECO:0000259" key="1">
    <source>
        <dbReference type="Pfam" id="PF12146"/>
    </source>
</evidence>
<dbReference type="InterPro" id="IPR029058">
    <property type="entry name" value="AB_hydrolase_fold"/>
</dbReference>
<dbReference type="SUPFAM" id="SSF53474">
    <property type="entry name" value="alpha/beta-Hydrolases"/>
    <property type="match status" value="1"/>
</dbReference>
<reference evidence="2 3" key="1">
    <citation type="submission" date="2024-04" db="EMBL/GenBank/DDBJ databases">
        <title>Human intestinal bacterial collection.</title>
        <authorList>
            <person name="Pauvert C."/>
            <person name="Hitch T.C.A."/>
            <person name="Clavel T."/>
        </authorList>
    </citation>
    <scope>NUCLEOTIDE SEQUENCE [LARGE SCALE GENOMIC DNA]</scope>
    <source>
        <strain evidence="2 3">CLA-SR-H019</strain>
    </source>
</reference>
<organism evidence="2 3">
    <name type="scientific">Peptoniphilus senegalensis</name>
    <dbReference type="NCBI Taxonomy" id="1465757"/>
    <lineage>
        <taxon>Bacteria</taxon>
        <taxon>Bacillati</taxon>
        <taxon>Bacillota</taxon>
        <taxon>Tissierellia</taxon>
        <taxon>Tissierellales</taxon>
        <taxon>Peptoniphilaceae</taxon>
        <taxon>Peptoniphilus</taxon>
    </lineage>
</organism>
<keyword evidence="3" id="KW-1185">Reference proteome</keyword>
<dbReference type="InterPro" id="IPR051044">
    <property type="entry name" value="MAG_DAG_Lipase"/>
</dbReference>
<accession>A0ABV1J1S7</accession>
<dbReference type="Proteomes" id="UP001491691">
    <property type="component" value="Unassembled WGS sequence"/>
</dbReference>
<dbReference type="InterPro" id="IPR022742">
    <property type="entry name" value="Hydrolase_4"/>
</dbReference>
<dbReference type="RefSeq" id="WP_349188969.1">
    <property type="nucleotide sequence ID" value="NZ_JBBNPP010000012.1"/>
</dbReference>
<name>A0ABV1J1S7_9FIRM</name>
<sequence length="357" mass="41577">MIYFIILLIIVVLLIPQIYYRKSNNLLQNEEIDLKCDLIFEDLRNEGHKKESFENYGNYIDFYELSNCERVKIKSYDDFILDAAFFPVENPKAIVQIIHGALEHKERYFRLIKFLNENNYSVFISDNRGHGASLGGKYTFGYINGVEKVVDDNIAITKAIKEKFPDKKIYLVGHSLGTVFSRIYLERADNLIEKLVLSGPPNYIPEVSIAIFIANFINFYFGEERTVYILKKLYTGDKINWDWLSYSEKNIDDAKKDPLMPKVFTNRGYLTVFEGVKELNNLKKFKCKNPKLDILFVAGKDDVVIGGESGFNNSIEALNKVGYKNIKSKLYENMRHEIFREDDKDKVFKDILEFLES</sequence>
<dbReference type="Gene3D" id="3.40.50.1820">
    <property type="entry name" value="alpha/beta hydrolase"/>
    <property type="match status" value="1"/>
</dbReference>
<evidence type="ECO:0000313" key="3">
    <source>
        <dbReference type="Proteomes" id="UP001491691"/>
    </source>
</evidence>